<dbReference type="Pfam" id="PF10544">
    <property type="entry name" value="T5orf172"/>
    <property type="match status" value="1"/>
</dbReference>
<name>A0A6H1QW12_9PHYC</name>
<evidence type="ECO:0000313" key="2">
    <source>
        <dbReference type="EMBL" id="QIZ31062.1"/>
    </source>
</evidence>
<accession>A0A6H1QW12</accession>
<sequence length="261" mass="30557">MDEEVSYIYVFSNNNEPFLKIGKADRVYKRKRNYTTYSSAAWRCESILQVPRSRIDFIDRWIKNAISYYNRREEGGGTEFYDVDMKQIDMLNRVIINLYPECKIIDDFNPMTGKIRNHVDKPLPPMKTVDRITKRLRIYRDLLGENSRVYKYIEDTWNDRTYGRYARAFQAAAKGEGIMFQSNLNIPNYTGEDNILCAKHLNMECVDSVNLYIKELSKLKKRYQGQFKTIKDNPITDVTVGNGNLLALLNSVKNNILSKPL</sequence>
<feature type="domain" description="Bacteriophage T5 Orf172 DNA-binding" evidence="1">
    <location>
        <begin position="7"/>
        <end position="90"/>
    </location>
</feature>
<proteinExistence type="predicted"/>
<protein>
    <submittedName>
        <fullName evidence="2">T5CDS172 domain protein</fullName>
    </submittedName>
</protein>
<gene>
    <name evidence="2" type="ORF">orf00010</name>
</gene>
<organism evidence="2">
    <name type="scientific">Ostreococcus mediterraneus virus 2</name>
    <dbReference type="NCBI Taxonomy" id="2726183"/>
    <lineage>
        <taxon>Viruses</taxon>
        <taxon>Varidnaviria</taxon>
        <taxon>Bamfordvirae</taxon>
        <taxon>Nucleocytoviricota</taxon>
        <taxon>Megaviricetes</taxon>
        <taxon>Algavirales</taxon>
        <taxon>Phycodnaviridae</taxon>
        <taxon>Prasinovirus</taxon>
    </lineage>
</organism>
<reference evidence="2" key="1">
    <citation type="journal article" date="2020" name="Sci. Adv.">
        <title>Virus-host coexistence in phytoplankton through the genomic lens.</title>
        <authorList>
            <person name="Yau S."/>
            <person name="Krasovec M."/>
            <person name="Benites L.F."/>
            <person name="Rombauts S."/>
            <person name="Groussin M."/>
            <person name="Vancaester E."/>
            <person name="Aury J.M."/>
            <person name="Derelle E."/>
            <person name="Desdevises Y."/>
            <person name="Escande M.L."/>
            <person name="Grimsley N."/>
            <person name="Guy J."/>
            <person name="Moreau H."/>
            <person name="Sanchez-Brosseau S."/>
            <person name="van de Peer Y."/>
            <person name="Vandepoele K."/>
            <person name="Gourbiere S."/>
            <person name="Piganeau G."/>
        </authorList>
    </citation>
    <scope>NUCLEOTIDE SEQUENCE</scope>
    <source>
        <strain evidence="2">OmV2</strain>
    </source>
</reference>
<evidence type="ECO:0000259" key="1">
    <source>
        <dbReference type="Pfam" id="PF10544"/>
    </source>
</evidence>
<dbReference type="InterPro" id="IPR018306">
    <property type="entry name" value="Phage_T5_Orf172_DNA-bd"/>
</dbReference>
<dbReference type="EMBL" id="MN688676">
    <property type="protein sequence ID" value="QIZ31062.1"/>
    <property type="molecule type" value="Genomic_DNA"/>
</dbReference>